<dbReference type="EMBL" id="JAVDQZ010000011">
    <property type="protein sequence ID" value="MDR6429753.1"/>
    <property type="molecule type" value="Genomic_DNA"/>
</dbReference>
<feature type="transmembrane region" description="Helical" evidence="7">
    <location>
        <begin position="74"/>
        <end position="94"/>
    </location>
</feature>
<dbReference type="InterPro" id="IPR000515">
    <property type="entry name" value="MetI-like"/>
</dbReference>
<dbReference type="Pfam" id="PF00528">
    <property type="entry name" value="BPD_transp_1"/>
    <property type="match status" value="1"/>
</dbReference>
<keyword evidence="3" id="KW-1003">Cell membrane</keyword>
<keyword evidence="4 7" id="KW-0812">Transmembrane</keyword>
<dbReference type="InterPro" id="IPR035906">
    <property type="entry name" value="MetI-like_sf"/>
</dbReference>
<dbReference type="SUPFAM" id="SSF161098">
    <property type="entry name" value="MetI-like"/>
    <property type="match status" value="1"/>
</dbReference>
<dbReference type="Proteomes" id="UP001184828">
    <property type="component" value="Unassembled WGS sequence"/>
</dbReference>
<evidence type="ECO:0000256" key="1">
    <source>
        <dbReference type="ARBA" id="ARBA00004651"/>
    </source>
</evidence>
<keyword evidence="5 7" id="KW-1133">Transmembrane helix</keyword>
<evidence type="ECO:0000256" key="2">
    <source>
        <dbReference type="ARBA" id="ARBA00022448"/>
    </source>
</evidence>
<dbReference type="Gene3D" id="1.10.3720.10">
    <property type="entry name" value="MetI-like"/>
    <property type="match status" value="1"/>
</dbReference>
<feature type="transmembrane region" description="Helical" evidence="7">
    <location>
        <begin position="106"/>
        <end position="129"/>
    </location>
</feature>
<dbReference type="GO" id="GO:0055085">
    <property type="term" value="P:transmembrane transport"/>
    <property type="evidence" value="ECO:0007669"/>
    <property type="project" value="InterPro"/>
</dbReference>
<organism evidence="9 10">
    <name type="scientific">Variovorax paradoxus</name>
    <dbReference type="NCBI Taxonomy" id="34073"/>
    <lineage>
        <taxon>Bacteria</taxon>
        <taxon>Pseudomonadati</taxon>
        <taxon>Pseudomonadota</taxon>
        <taxon>Betaproteobacteria</taxon>
        <taxon>Burkholderiales</taxon>
        <taxon>Comamonadaceae</taxon>
        <taxon>Variovorax</taxon>
    </lineage>
</organism>
<evidence type="ECO:0000313" key="10">
    <source>
        <dbReference type="Proteomes" id="UP001184828"/>
    </source>
</evidence>
<reference evidence="9" key="1">
    <citation type="submission" date="2023-07" db="EMBL/GenBank/DDBJ databases">
        <title>Sorghum-associated microbial communities from plants grown in Nebraska, USA.</title>
        <authorList>
            <person name="Schachtman D."/>
        </authorList>
    </citation>
    <scope>NUCLEOTIDE SEQUENCE</scope>
    <source>
        <strain evidence="9">DS2114</strain>
    </source>
</reference>
<keyword evidence="2 7" id="KW-0813">Transport</keyword>
<dbReference type="PANTHER" id="PTHR32243">
    <property type="entry name" value="MALTOSE TRANSPORT SYSTEM PERMEASE-RELATED"/>
    <property type="match status" value="1"/>
</dbReference>
<sequence length="277" mass="30040">MHIRRSEKMLSWAVLAALILVVLIPLSWAVFTSLKSEASVMAYPPTFFPTEPSLSAYKAVFRNETFGSDLFNSVLYAVGAVALAVLLSAPAGYAASRFEFRGKRTVMLLILSTSMIPGVALLVPTYFLLDALGLLNNAAVIIVVQAARLVPQTVWFMQNFVDAVPRELDEATQVDGANHWQTFTKVILPLVRPGIAASAVIGMVTTWNDYITVAAFAPEVAHRTLQVALVNQVFDSIGITWSYVMAYAVVSSLPIVAIFVLAQRWFISGLTAGAVKG</sequence>
<feature type="transmembrane region" description="Helical" evidence="7">
    <location>
        <begin position="241"/>
        <end position="262"/>
    </location>
</feature>
<dbReference type="PROSITE" id="PS50928">
    <property type="entry name" value="ABC_TM1"/>
    <property type="match status" value="1"/>
</dbReference>
<evidence type="ECO:0000256" key="5">
    <source>
        <dbReference type="ARBA" id="ARBA00022989"/>
    </source>
</evidence>
<protein>
    <submittedName>
        <fullName evidence="9">ABC-type glycerol-3-phosphate transport system permease component</fullName>
    </submittedName>
</protein>
<feature type="domain" description="ABC transmembrane type-1" evidence="8">
    <location>
        <begin position="70"/>
        <end position="262"/>
    </location>
</feature>
<evidence type="ECO:0000259" key="8">
    <source>
        <dbReference type="PROSITE" id="PS50928"/>
    </source>
</evidence>
<comment type="similarity">
    <text evidence="7">Belongs to the binding-protein-dependent transport system permease family.</text>
</comment>
<evidence type="ECO:0000256" key="7">
    <source>
        <dbReference type="RuleBase" id="RU363032"/>
    </source>
</evidence>
<evidence type="ECO:0000256" key="4">
    <source>
        <dbReference type="ARBA" id="ARBA00022692"/>
    </source>
</evidence>
<comment type="subcellular location">
    <subcellularLocation>
        <location evidence="1 7">Cell membrane</location>
        <topology evidence="1 7">Multi-pass membrane protein</topology>
    </subcellularLocation>
</comment>
<keyword evidence="6 7" id="KW-0472">Membrane</keyword>
<dbReference type="InterPro" id="IPR050901">
    <property type="entry name" value="BP-dep_ABC_trans_perm"/>
</dbReference>
<comment type="caution">
    <text evidence="9">The sequence shown here is derived from an EMBL/GenBank/DDBJ whole genome shotgun (WGS) entry which is preliminary data.</text>
</comment>
<dbReference type="AlphaFoldDB" id="A0AAE4C086"/>
<evidence type="ECO:0000313" key="9">
    <source>
        <dbReference type="EMBL" id="MDR6429753.1"/>
    </source>
</evidence>
<dbReference type="GO" id="GO:0005886">
    <property type="term" value="C:plasma membrane"/>
    <property type="evidence" value="ECO:0007669"/>
    <property type="project" value="UniProtKB-SubCell"/>
</dbReference>
<accession>A0AAE4C086</accession>
<evidence type="ECO:0000256" key="3">
    <source>
        <dbReference type="ARBA" id="ARBA00022475"/>
    </source>
</evidence>
<gene>
    <name evidence="9" type="ORF">J2738_005927</name>
</gene>
<dbReference type="RefSeq" id="WP_145747187.1">
    <property type="nucleotide sequence ID" value="NZ_JAUSRU010000014.1"/>
</dbReference>
<name>A0AAE4C086_VARPD</name>
<dbReference type="CDD" id="cd06261">
    <property type="entry name" value="TM_PBP2"/>
    <property type="match status" value="1"/>
</dbReference>
<dbReference type="PANTHER" id="PTHR32243:SF18">
    <property type="entry name" value="INNER MEMBRANE ABC TRANSPORTER PERMEASE PROTEIN YCJP"/>
    <property type="match status" value="1"/>
</dbReference>
<proteinExistence type="inferred from homology"/>
<evidence type="ECO:0000256" key="6">
    <source>
        <dbReference type="ARBA" id="ARBA00023136"/>
    </source>
</evidence>